<evidence type="ECO:0000313" key="3">
    <source>
        <dbReference type="Proteomes" id="UP000078237"/>
    </source>
</evidence>
<keyword evidence="3" id="KW-1185">Reference proteome</keyword>
<dbReference type="EMBL" id="LCTW02000137">
    <property type="protein sequence ID" value="KXX77979.1"/>
    <property type="molecule type" value="Genomic_DNA"/>
</dbReference>
<reference evidence="3" key="2">
    <citation type="submission" date="2015-06" db="EMBL/GenBank/DDBJ databases">
        <authorList>
            <person name="van de Sande W.W.J."/>
        </authorList>
    </citation>
    <scope>NUCLEOTIDE SEQUENCE [LARGE SCALE GENOMIC DNA]</scope>
    <source>
        <strain evidence="3">mm55</strain>
    </source>
</reference>
<dbReference type="AlphaFoldDB" id="A0A175WCK8"/>
<dbReference type="InterPro" id="IPR029063">
    <property type="entry name" value="SAM-dependent_MTases_sf"/>
</dbReference>
<dbReference type="VEuPathDB" id="FungiDB:MMYC01_201725"/>
<dbReference type="Proteomes" id="UP000078237">
    <property type="component" value="Unassembled WGS sequence"/>
</dbReference>
<reference evidence="2" key="1">
    <citation type="submission" date="2015-06" db="EMBL/GenBank/DDBJ databases">
        <authorList>
            <person name="Hoefler B.C."/>
            <person name="Straight P.D."/>
        </authorList>
    </citation>
    <scope>NUCLEOTIDE SEQUENCE [LARGE SCALE GENOMIC DNA]</scope>
    <source>
        <strain evidence="2">Mm55</strain>
    </source>
</reference>
<dbReference type="OrthoDB" id="184880at2759"/>
<evidence type="ECO:0000313" key="2">
    <source>
        <dbReference type="EMBL" id="KXX81487.1"/>
    </source>
</evidence>
<proteinExistence type="predicted"/>
<reference evidence="2 3" key="3">
    <citation type="submission" date="2016-01" db="EMBL/GenBank/DDBJ databases">
        <title>Madurella mycetomatis genome sequencing.</title>
        <authorList>
            <person name="Van De Sande W."/>
        </authorList>
    </citation>
    <scope>NUCLEOTIDE SEQUENCE [LARGE SCALE GENOMIC DNA]</scope>
    <source>
        <strain evidence="2">Mm55</strain>
        <strain evidence="3">mm55</strain>
    </source>
</reference>
<dbReference type="Gene3D" id="3.40.50.150">
    <property type="entry name" value="Vaccinia Virus protein VP39"/>
    <property type="match status" value="1"/>
</dbReference>
<sequence length="305" mass="33419">MDQTPAEPQEREYFLPEPEKEIQRLTHHDTVIAHAMGNRRVLAPLDMQMTGLKILDSGTADGLFLRCLESQLNPPFSLSGFDIMPSFFPSPSSTPSHTTYAVHDIADPWPPSMHGQYDLVHQRLSLAGGRTTAPRTAIRQLASCVRSGGWIQLGEMDARAPVSGGQAMHDSWAVMRAVFVAAGPGADAAGSGARAADAGRETGEVWDFAHHMAEWLREDDLGFEDVTEEQVDVRVGPSCEDREIGELGVRVLLQSSEAVLKASKLLNADVAPAVTDRLLERLETELREQGAVYRLIFVHGRKRSS</sequence>
<accession>A0A175WCK8</accession>
<evidence type="ECO:0000313" key="1">
    <source>
        <dbReference type="EMBL" id="KXX77979.1"/>
    </source>
</evidence>
<gene>
    <name evidence="2" type="ORF">MMYC01_201725</name>
    <name evidence="1" type="ORF">MMYC01_205148</name>
</gene>
<dbReference type="VEuPathDB" id="FungiDB:MMYC01_205148"/>
<comment type="caution">
    <text evidence="2">The sequence shown here is derived from an EMBL/GenBank/DDBJ whole genome shotgun (WGS) entry which is preliminary data.</text>
</comment>
<name>A0A175WCK8_9PEZI</name>
<protein>
    <submittedName>
        <fullName evidence="2">Uncharacterized protein</fullName>
    </submittedName>
</protein>
<dbReference type="SUPFAM" id="SSF53335">
    <property type="entry name" value="S-adenosyl-L-methionine-dependent methyltransferases"/>
    <property type="match status" value="1"/>
</dbReference>
<organism evidence="2 3">
    <name type="scientific">Madurella mycetomatis</name>
    <dbReference type="NCBI Taxonomy" id="100816"/>
    <lineage>
        <taxon>Eukaryota</taxon>
        <taxon>Fungi</taxon>
        <taxon>Dikarya</taxon>
        <taxon>Ascomycota</taxon>
        <taxon>Pezizomycotina</taxon>
        <taxon>Sordariomycetes</taxon>
        <taxon>Sordariomycetidae</taxon>
        <taxon>Sordariales</taxon>
        <taxon>Sordariales incertae sedis</taxon>
        <taxon>Madurella</taxon>
    </lineage>
</organism>
<dbReference type="EMBL" id="LCTW02000034">
    <property type="protein sequence ID" value="KXX81487.1"/>
    <property type="molecule type" value="Genomic_DNA"/>
</dbReference>